<dbReference type="HAMAP" id="MF_01576">
    <property type="entry name" value="THF_DHG_CYH"/>
    <property type="match status" value="1"/>
</dbReference>
<dbReference type="HOGENOM" id="CLU_034045_2_1_0"/>
<accession>L0A5F0</accession>
<comment type="subunit">
    <text evidence="2 12">Homodimer.</text>
</comment>
<evidence type="ECO:0000256" key="4">
    <source>
        <dbReference type="ARBA" id="ARBA00022605"/>
    </source>
</evidence>
<evidence type="ECO:0000259" key="13">
    <source>
        <dbReference type="Pfam" id="PF00763"/>
    </source>
</evidence>
<evidence type="ECO:0000256" key="2">
    <source>
        <dbReference type="ARBA" id="ARBA00011738"/>
    </source>
</evidence>
<proteinExistence type="inferred from homology"/>
<dbReference type="SUPFAM" id="SSF53223">
    <property type="entry name" value="Aminoacid dehydrogenase-like, N-terminal domain"/>
    <property type="match status" value="1"/>
</dbReference>
<dbReference type="InterPro" id="IPR000672">
    <property type="entry name" value="THF_DH/CycHdrlase"/>
</dbReference>
<feature type="binding site" evidence="12">
    <location>
        <position position="228"/>
    </location>
    <ligand>
        <name>NADP(+)</name>
        <dbReference type="ChEBI" id="CHEBI:58349"/>
    </ligand>
</feature>
<comment type="caution">
    <text evidence="12">Lacks conserved residue(s) required for the propagation of feature annotation.</text>
</comment>
<dbReference type="Gene3D" id="3.40.50.720">
    <property type="entry name" value="NAD(P)-binding Rossmann-like Domain"/>
    <property type="match status" value="1"/>
</dbReference>
<reference evidence="16" key="1">
    <citation type="submission" date="2012-03" db="EMBL/GenBank/DDBJ databases">
        <title>Complete sequence of chromosome of Deinococcus peraridilitoris DSM 19664.</title>
        <authorList>
            <person name="Lucas S."/>
            <person name="Copeland A."/>
            <person name="Lapidus A."/>
            <person name="Glavina del Rio T."/>
            <person name="Dalin E."/>
            <person name="Tice H."/>
            <person name="Bruce D."/>
            <person name="Goodwin L."/>
            <person name="Pitluck S."/>
            <person name="Peters L."/>
            <person name="Mikhailova N."/>
            <person name="Lu M."/>
            <person name="Kyrpides N."/>
            <person name="Mavromatis K."/>
            <person name="Ivanova N."/>
            <person name="Brettin T."/>
            <person name="Detter J.C."/>
            <person name="Han C."/>
            <person name="Larimer F."/>
            <person name="Land M."/>
            <person name="Hauser L."/>
            <person name="Markowitz V."/>
            <person name="Cheng J.-F."/>
            <person name="Hugenholtz P."/>
            <person name="Woyke T."/>
            <person name="Wu D."/>
            <person name="Pukall R."/>
            <person name="Steenblock K."/>
            <person name="Brambilla E."/>
            <person name="Klenk H.-P."/>
            <person name="Eisen J.A."/>
        </authorList>
    </citation>
    <scope>NUCLEOTIDE SEQUENCE [LARGE SCALE GENOMIC DNA]</scope>
    <source>
        <strain evidence="16">DSM 19664 / LMG 22246 / CIP 109416 / KR-200</strain>
    </source>
</reference>
<keyword evidence="7 12" id="KW-0521">NADP</keyword>
<keyword evidence="11 12" id="KW-0511">Multifunctional enzyme</keyword>
<dbReference type="EC" id="3.5.4.9" evidence="12"/>
<sequence>MSARELRGGPAADALLADARTRLSDLSATPHLHVIRLGEDPASVSYVRLKDKKAREIGLHSTVHALGEETSEEALLELIGTLNHDEHAHGILVQLPLPRHVSTEPVIAAIDPFKDVDGFHPSNVGSLWSGLPGLPPCTPAGVMAMLAHYGISAAGRRAVIVGRSNIVGKPLAALLLRADATVTIAHSRTPDLAQVTRQADLLFAAVGRAGLITPEMVQEGAVVVDVGINRVRGPERDRLVGDVHPDVATVASAMTPVPGGVGPLTVAQLLANTVRAAELQHYQRHAALRQATP</sequence>
<dbReference type="NCBIfam" id="NF010770">
    <property type="entry name" value="PRK14173.1"/>
    <property type="match status" value="1"/>
</dbReference>
<comment type="pathway">
    <text evidence="1 12">One-carbon metabolism; tetrahydrofolate interconversion.</text>
</comment>
<evidence type="ECO:0000313" key="16">
    <source>
        <dbReference type="Proteomes" id="UP000010467"/>
    </source>
</evidence>
<evidence type="ECO:0000256" key="9">
    <source>
        <dbReference type="ARBA" id="ARBA00023102"/>
    </source>
</evidence>
<dbReference type="InterPro" id="IPR020631">
    <property type="entry name" value="THF_DH/CycHdrlase_NAD-bd_dom"/>
</dbReference>
<evidence type="ECO:0000256" key="12">
    <source>
        <dbReference type="HAMAP-Rule" id="MF_01576"/>
    </source>
</evidence>
<dbReference type="GO" id="GO:0004488">
    <property type="term" value="F:methylenetetrahydrofolate dehydrogenase (NADP+) activity"/>
    <property type="evidence" value="ECO:0007669"/>
    <property type="project" value="UniProtKB-UniRule"/>
</dbReference>
<dbReference type="PATRIC" id="fig|937777.3.peg.3683"/>
<evidence type="ECO:0000256" key="7">
    <source>
        <dbReference type="ARBA" id="ARBA00022857"/>
    </source>
</evidence>
<dbReference type="GO" id="GO:0035999">
    <property type="term" value="P:tetrahydrofolate interconversion"/>
    <property type="evidence" value="ECO:0007669"/>
    <property type="project" value="UniProtKB-UniRule"/>
</dbReference>
<comment type="similarity">
    <text evidence="12">Belongs to the tetrahydrofolate dehydrogenase/cyclohydrolase family.</text>
</comment>
<dbReference type="Gene3D" id="3.40.50.10860">
    <property type="entry name" value="Leucine Dehydrogenase, chain A, domain 1"/>
    <property type="match status" value="1"/>
</dbReference>
<dbReference type="OrthoDB" id="9803580at2"/>
<dbReference type="EC" id="1.5.1.5" evidence="12"/>
<dbReference type="KEGG" id="dpd:Deipe_3672"/>
<dbReference type="InterPro" id="IPR046346">
    <property type="entry name" value="Aminoacid_DH-like_N_sf"/>
</dbReference>
<evidence type="ECO:0000256" key="10">
    <source>
        <dbReference type="ARBA" id="ARBA00023167"/>
    </source>
</evidence>
<protein>
    <recommendedName>
        <fullName evidence="12">Bifunctional protein FolD</fullName>
    </recommendedName>
    <domain>
        <recommendedName>
            <fullName evidence="12">Methylenetetrahydrofolate dehydrogenase</fullName>
            <ecNumber evidence="12">1.5.1.5</ecNumber>
        </recommendedName>
    </domain>
    <domain>
        <recommendedName>
            <fullName evidence="12">Methenyltetrahydrofolate cyclohydrolase</fullName>
            <ecNumber evidence="12">3.5.4.9</ecNumber>
        </recommendedName>
    </domain>
</protein>
<dbReference type="GO" id="GO:0005829">
    <property type="term" value="C:cytosol"/>
    <property type="evidence" value="ECO:0007669"/>
    <property type="project" value="TreeGrafter"/>
</dbReference>
<dbReference type="FunFam" id="3.40.50.720:FF:000094">
    <property type="entry name" value="Bifunctional protein FolD"/>
    <property type="match status" value="1"/>
</dbReference>
<keyword evidence="4 12" id="KW-0028">Amino-acid biosynthesis</keyword>
<feature type="domain" description="Tetrahydrofolate dehydrogenase/cyclohydrolase catalytic" evidence="13">
    <location>
        <begin position="7"/>
        <end position="117"/>
    </location>
</feature>
<evidence type="ECO:0000259" key="14">
    <source>
        <dbReference type="Pfam" id="PF02882"/>
    </source>
</evidence>
<feature type="domain" description="Tetrahydrofolate dehydrogenase/cyclohydrolase NAD(P)-binding" evidence="14">
    <location>
        <begin position="136"/>
        <end position="280"/>
    </location>
</feature>
<dbReference type="InterPro" id="IPR036291">
    <property type="entry name" value="NAD(P)-bd_dom_sf"/>
</dbReference>
<gene>
    <name evidence="12" type="primary">folD</name>
    <name evidence="15" type="ordered locus">Deipe_3672</name>
</gene>
<dbReference type="EMBL" id="CP003382">
    <property type="protein sequence ID" value="AFZ69098.1"/>
    <property type="molecule type" value="Genomic_DNA"/>
</dbReference>
<dbReference type="AlphaFoldDB" id="L0A5F0"/>
<feature type="binding site" evidence="12">
    <location>
        <begin position="162"/>
        <end position="164"/>
    </location>
    <ligand>
        <name>NADP(+)</name>
        <dbReference type="ChEBI" id="CHEBI:58349"/>
    </ligand>
</feature>
<dbReference type="UniPathway" id="UPA00193"/>
<dbReference type="eggNOG" id="COG0190">
    <property type="taxonomic scope" value="Bacteria"/>
</dbReference>
<dbReference type="GO" id="GO:0000105">
    <property type="term" value="P:L-histidine biosynthetic process"/>
    <property type="evidence" value="ECO:0007669"/>
    <property type="project" value="UniProtKB-KW"/>
</dbReference>
<keyword evidence="6 12" id="KW-0378">Hydrolase</keyword>
<evidence type="ECO:0000256" key="6">
    <source>
        <dbReference type="ARBA" id="ARBA00022801"/>
    </source>
</evidence>
<evidence type="ECO:0000256" key="1">
    <source>
        <dbReference type="ARBA" id="ARBA00004777"/>
    </source>
</evidence>
<dbReference type="CDD" id="cd01080">
    <property type="entry name" value="NAD_bind_m-THF_DH_Cyclohyd"/>
    <property type="match status" value="1"/>
</dbReference>
<evidence type="ECO:0000256" key="8">
    <source>
        <dbReference type="ARBA" id="ARBA00023002"/>
    </source>
</evidence>
<dbReference type="InterPro" id="IPR020630">
    <property type="entry name" value="THF_DH/CycHdrlase_cat_dom"/>
</dbReference>
<dbReference type="SUPFAM" id="SSF51735">
    <property type="entry name" value="NAD(P)-binding Rossmann-fold domains"/>
    <property type="match status" value="1"/>
</dbReference>
<comment type="catalytic activity">
    <reaction evidence="12">
        <text>(6R)-5,10-methylene-5,6,7,8-tetrahydrofolate + NADP(+) = (6R)-5,10-methenyltetrahydrofolate + NADPH</text>
        <dbReference type="Rhea" id="RHEA:22812"/>
        <dbReference type="ChEBI" id="CHEBI:15636"/>
        <dbReference type="ChEBI" id="CHEBI:57455"/>
        <dbReference type="ChEBI" id="CHEBI:57783"/>
        <dbReference type="ChEBI" id="CHEBI:58349"/>
        <dbReference type="EC" id="1.5.1.5"/>
    </reaction>
</comment>
<dbReference type="STRING" id="937777.Deipe_3672"/>
<keyword evidence="16" id="KW-1185">Reference proteome</keyword>
<dbReference type="PANTHER" id="PTHR48099">
    <property type="entry name" value="C-1-TETRAHYDROFOLATE SYNTHASE, CYTOPLASMIC-RELATED"/>
    <property type="match status" value="1"/>
</dbReference>
<keyword evidence="5 12" id="KW-0658">Purine biosynthesis</keyword>
<dbReference type="FunFam" id="3.40.50.10860:FF:000005">
    <property type="entry name" value="C-1-tetrahydrofolate synthase, cytoplasmic, putative"/>
    <property type="match status" value="1"/>
</dbReference>
<dbReference type="PRINTS" id="PR00085">
    <property type="entry name" value="THFDHDRGNASE"/>
</dbReference>
<evidence type="ECO:0000256" key="5">
    <source>
        <dbReference type="ARBA" id="ARBA00022755"/>
    </source>
</evidence>
<keyword evidence="8 12" id="KW-0560">Oxidoreductase</keyword>
<dbReference type="PANTHER" id="PTHR48099:SF5">
    <property type="entry name" value="C-1-TETRAHYDROFOLATE SYNTHASE, CYTOPLASMIC"/>
    <property type="match status" value="1"/>
</dbReference>
<keyword evidence="9 12" id="KW-0368">Histidine biosynthesis</keyword>
<comment type="function">
    <text evidence="12">Catalyzes the oxidation of 5,10-methylenetetrahydrofolate to 5,10-methenyltetrahydrofolate and then the hydrolysis of 5,10-methenyltetrahydrofolate to 10-formyltetrahydrofolate.</text>
</comment>
<organism evidence="15 16">
    <name type="scientific">Deinococcus peraridilitoris (strain DSM 19664 / LMG 22246 / CIP 109416 / KR-200)</name>
    <dbReference type="NCBI Taxonomy" id="937777"/>
    <lineage>
        <taxon>Bacteria</taxon>
        <taxon>Thermotogati</taxon>
        <taxon>Deinococcota</taxon>
        <taxon>Deinococci</taxon>
        <taxon>Deinococcales</taxon>
        <taxon>Deinococcaceae</taxon>
        <taxon>Deinococcus</taxon>
    </lineage>
</organism>
<dbReference type="Pfam" id="PF02882">
    <property type="entry name" value="THF_DHG_CYH_C"/>
    <property type="match status" value="1"/>
</dbReference>
<keyword evidence="3 12" id="KW-0554">One-carbon metabolism</keyword>
<comment type="catalytic activity">
    <reaction evidence="12">
        <text>(6R)-5,10-methenyltetrahydrofolate + H2O = (6R)-10-formyltetrahydrofolate + H(+)</text>
        <dbReference type="Rhea" id="RHEA:23700"/>
        <dbReference type="ChEBI" id="CHEBI:15377"/>
        <dbReference type="ChEBI" id="CHEBI:15378"/>
        <dbReference type="ChEBI" id="CHEBI:57455"/>
        <dbReference type="ChEBI" id="CHEBI:195366"/>
        <dbReference type="EC" id="3.5.4.9"/>
    </reaction>
</comment>
<evidence type="ECO:0000313" key="15">
    <source>
        <dbReference type="EMBL" id="AFZ69098.1"/>
    </source>
</evidence>
<dbReference type="GO" id="GO:0006164">
    <property type="term" value="P:purine nucleotide biosynthetic process"/>
    <property type="evidence" value="ECO:0007669"/>
    <property type="project" value="UniProtKB-KW"/>
</dbReference>
<dbReference type="GO" id="GO:0009086">
    <property type="term" value="P:methionine biosynthetic process"/>
    <property type="evidence" value="ECO:0007669"/>
    <property type="project" value="UniProtKB-KW"/>
</dbReference>
<evidence type="ECO:0000256" key="11">
    <source>
        <dbReference type="ARBA" id="ARBA00023268"/>
    </source>
</evidence>
<evidence type="ECO:0000256" key="3">
    <source>
        <dbReference type="ARBA" id="ARBA00022563"/>
    </source>
</evidence>
<dbReference type="GO" id="GO:0004477">
    <property type="term" value="F:methenyltetrahydrofolate cyclohydrolase activity"/>
    <property type="evidence" value="ECO:0007669"/>
    <property type="project" value="UniProtKB-UniRule"/>
</dbReference>
<dbReference type="Proteomes" id="UP000010467">
    <property type="component" value="Chromosome"/>
</dbReference>
<dbReference type="RefSeq" id="WP_015237394.1">
    <property type="nucleotide sequence ID" value="NC_019793.1"/>
</dbReference>
<dbReference type="Pfam" id="PF00763">
    <property type="entry name" value="THF_DHG_CYH"/>
    <property type="match status" value="1"/>
</dbReference>
<keyword evidence="10 12" id="KW-0486">Methionine biosynthesis</keyword>
<name>L0A5F0_DEIPD</name>